<evidence type="ECO:0000256" key="3">
    <source>
        <dbReference type="ARBA" id="ARBA00022989"/>
    </source>
</evidence>
<dbReference type="PANTHER" id="PTHR11863">
    <property type="entry name" value="STEROL DESATURASE"/>
    <property type="match status" value="1"/>
</dbReference>
<keyword evidence="4 5" id="KW-0472">Membrane</keyword>
<feature type="transmembrane region" description="Helical" evidence="5">
    <location>
        <begin position="36"/>
        <end position="54"/>
    </location>
</feature>
<sequence>MGVAFHKLHQKIKVGDSSLKTIIKESFLTMILEESHMVYSWFLANYVYAHIPWFDKKRKHQTFGEIFNDYLTCNLPLVIIGAFLEVLVFSKFREEARLKAPPSKHYQPLLFLVKLAWCRAVTDLVFWIGHYLMHKRENYWIHKRHHEHNKTKLTTNYHFDSRDLAIEAFIPFILSVATVQLVNPKLYISRLDQGMLFGYILGLEILSHVGKALPVMSILPPFSPLLTYWDDWNVWFHETHHNLLKCNYSITPYWDCLFGTAKYV</sequence>
<dbReference type="AlphaFoldDB" id="A0A7S3LQB6"/>
<name>A0A7S3LQB6_9STRA</name>
<feature type="transmembrane region" description="Helical" evidence="5">
    <location>
        <begin position="109"/>
        <end position="133"/>
    </location>
</feature>
<dbReference type="EMBL" id="HBIN01012108">
    <property type="protein sequence ID" value="CAE0438882.1"/>
    <property type="molecule type" value="Transcribed_RNA"/>
</dbReference>
<comment type="subcellular location">
    <subcellularLocation>
        <location evidence="1">Membrane</location>
    </subcellularLocation>
</comment>
<evidence type="ECO:0000259" key="6">
    <source>
        <dbReference type="Pfam" id="PF04116"/>
    </source>
</evidence>
<gene>
    <name evidence="7" type="ORF">ASTO00021_LOCUS9105</name>
</gene>
<dbReference type="GO" id="GO:0016491">
    <property type="term" value="F:oxidoreductase activity"/>
    <property type="evidence" value="ECO:0007669"/>
    <property type="project" value="InterPro"/>
</dbReference>
<evidence type="ECO:0000256" key="5">
    <source>
        <dbReference type="SAM" id="Phobius"/>
    </source>
</evidence>
<feature type="transmembrane region" description="Helical" evidence="5">
    <location>
        <begin position="66"/>
        <end position="89"/>
    </location>
</feature>
<keyword evidence="2 5" id="KW-0812">Transmembrane</keyword>
<reference evidence="7" key="1">
    <citation type="submission" date="2021-01" db="EMBL/GenBank/DDBJ databases">
        <authorList>
            <person name="Corre E."/>
            <person name="Pelletier E."/>
            <person name="Niang G."/>
            <person name="Scheremetjew M."/>
            <person name="Finn R."/>
            <person name="Kale V."/>
            <person name="Holt S."/>
            <person name="Cochrane G."/>
            <person name="Meng A."/>
            <person name="Brown T."/>
            <person name="Cohen L."/>
        </authorList>
    </citation>
    <scope>NUCLEOTIDE SEQUENCE</scope>
    <source>
        <strain evidence="7">GSBS06</strain>
    </source>
</reference>
<evidence type="ECO:0000256" key="1">
    <source>
        <dbReference type="ARBA" id="ARBA00004370"/>
    </source>
</evidence>
<keyword evidence="3 5" id="KW-1133">Transmembrane helix</keyword>
<evidence type="ECO:0000313" key="7">
    <source>
        <dbReference type="EMBL" id="CAE0438882.1"/>
    </source>
</evidence>
<protein>
    <recommendedName>
        <fullName evidence="6">Fatty acid hydroxylase domain-containing protein</fullName>
    </recommendedName>
</protein>
<evidence type="ECO:0000256" key="4">
    <source>
        <dbReference type="ARBA" id="ARBA00023136"/>
    </source>
</evidence>
<dbReference type="InterPro" id="IPR050307">
    <property type="entry name" value="Sterol_Desaturase_Related"/>
</dbReference>
<feature type="domain" description="Fatty acid hydroxylase" evidence="6">
    <location>
        <begin position="118"/>
        <end position="260"/>
    </location>
</feature>
<organism evidence="7">
    <name type="scientific">Aplanochytrium stocchinoi</name>
    <dbReference type="NCBI Taxonomy" id="215587"/>
    <lineage>
        <taxon>Eukaryota</taxon>
        <taxon>Sar</taxon>
        <taxon>Stramenopiles</taxon>
        <taxon>Bigyra</taxon>
        <taxon>Labyrinthulomycetes</taxon>
        <taxon>Thraustochytrida</taxon>
        <taxon>Thraustochytriidae</taxon>
        <taxon>Aplanochytrium</taxon>
    </lineage>
</organism>
<dbReference type="GO" id="GO:0005506">
    <property type="term" value="F:iron ion binding"/>
    <property type="evidence" value="ECO:0007669"/>
    <property type="project" value="InterPro"/>
</dbReference>
<dbReference type="InterPro" id="IPR006694">
    <property type="entry name" value="Fatty_acid_hydroxylase"/>
</dbReference>
<dbReference type="GO" id="GO:0016020">
    <property type="term" value="C:membrane"/>
    <property type="evidence" value="ECO:0007669"/>
    <property type="project" value="UniProtKB-SubCell"/>
</dbReference>
<accession>A0A7S3LQB6</accession>
<dbReference type="Pfam" id="PF04116">
    <property type="entry name" value="FA_hydroxylase"/>
    <property type="match status" value="1"/>
</dbReference>
<evidence type="ECO:0000256" key="2">
    <source>
        <dbReference type="ARBA" id="ARBA00022692"/>
    </source>
</evidence>
<dbReference type="GO" id="GO:0008610">
    <property type="term" value="P:lipid biosynthetic process"/>
    <property type="evidence" value="ECO:0007669"/>
    <property type="project" value="InterPro"/>
</dbReference>
<proteinExistence type="predicted"/>